<organism evidence="1 2">
    <name type="scientific">Tritrichomonas foetus</name>
    <dbReference type="NCBI Taxonomy" id="1144522"/>
    <lineage>
        <taxon>Eukaryota</taxon>
        <taxon>Metamonada</taxon>
        <taxon>Parabasalia</taxon>
        <taxon>Tritrichomonadida</taxon>
        <taxon>Tritrichomonadidae</taxon>
        <taxon>Tritrichomonas</taxon>
    </lineage>
</organism>
<evidence type="ECO:0000313" key="1">
    <source>
        <dbReference type="EMBL" id="OHT15479.1"/>
    </source>
</evidence>
<dbReference type="InterPro" id="IPR015943">
    <property type="entry name" value="WD40/YVTN_repeat-like_dom_sf"/>
</dbReference>
<name>A0A1J4KW77_9EUKA</name>
<evidence type="ECO:0000313" key="2">
    <source>
        <dbReference type="Proteomes" id="UP000179807"/>
    </source>
</evidence>
<dbReference type="AlphaFoldDB" id="A0A1J4KW77"/>
<dbReference type="Gene3D" id="2.130.10.10">
    <property type="entry name" value="YVTN repeat-like/Quinoprotein amine dehydrogenase"/>
    <property type="match status" value="1"/>
</dbReference>
<dbReference type="OrthoDB" id="1291858at2759"/>
<accession>A0A1J4KW77</accession>
<dbReference type="SUPFAM" id="SSF69322">
    <property type="entry name" value="Tricorn protease domain 2"/>
    <property type="match status" value="1"/>
</dbReference>
<dbReference type="Proteomes" id="UP000179807">
    <property type="component" value="Unassembled WGS sequence"/>
</dbReference>
<keyword evidence="2" id="KW-1185">Reference proteome</keyword>
<reference evidence="1" key="1">
    <citation type="submission" date="2016-10" db="EMBL/GenBank/DDBJ databases">
        <authorList>
            <person name="Benchimol M."/>
            <person name="Almeida L.G."/>
            <person name="Vasconcelos A.T."/>
            <person name="Perreira-Neves A."/>
            <person name="Rosa I.A."/>
            <person name="Tasca T."/>
            <person name="Bogo M.R."/>
            <person name="de Souza W."/>
        </authorList>
    </citation>
    <scope>NUCLEOTIDE SEQUENCE [LARGE SCALE GENOMIC DNA]</scope>
    <source>
        <strain evidence="1">K</strain>
    </source>
</reference>
<proteinExistence type="predicted"/>
<dbReference type="EMBL" id="MLAK01000217">
    <property type="protein sequence ID" value="OHT15479.1"/>
    <property type="molecule type" value="Genomic_DNA"/>
</dbReference>
<dbReference type="InterPro" id="IPR036322">
    <property type="entry name" value="WD40_repeat_dom_sf"/>
</dbReference>
<gene>
    <name evidence="1" type="ORF">TRFO_02782</name>
</gene>
<dbReference type="SUPFAM" id="SSF50978">
    <property type="entry name" value="WD40 repeat-like"/>
    <property type="match status" value="1"/>
</dbReference>
<protein>
    <submittedName>
        <fullName evidence="1">Uncharacterized protein</fullName>
    </submittedName>
</protein>
<dbReference type="VEuPathDB" id="TrichDB:TRFO_02782"/>
<dbReference type="GeneID" id="94825604"/>
<sequence length="1177" mass="132829">MTELHLSFKDWAYPTKKNRITRCAWGECGFLAISVGEVVTIYSNEIGQFSPMFMWSPFEHDVVAMGWYDGSCTPSVVQPILAIASSKGTVAVYDVRNRNVIGKVRVKNEIINCIVWNPFYRSRFYIGTQNGRFIACQVEDHGKDVAIRLDMNLGYSIDFISIDPQTGTTIAVASKCGKFSVINNVLKAKNDDVVDVFTLAENNPEITSLLFFPGHSTFLIVATSTKSVLFSIQQQITIPLILTEDIRFISYLTKSNDKIIIGHSSSVSLWQFDFAKSIWNRKSIINFSKISAKFPEARMFAELDNKIVIVTQSHWITVIEERRDKIFIVQRIRLMPAKPLDWDFRKGSIAFCTSDGQVLVTSWTPNCIIQPTGRSDVKSSDNLCRDSSLTSSFNNKMNNNGDIDSSRPHQVQFSQNLFNGFDVQNNVNIALNPLENNLNNQFNHDFKSNANKNEAKPTFTMLMDQADDEIEFDVNNDDFENSSGLDFSTSFVSVQASHVRRPVISTDNQVLSSPLFENNDTNNEFDQELNNGFDNGMYSGFDRNRNDQKTMENKGHQRHLLNNINRKTSNTHRKTFQHRFSDYSDSGFRQVEDDKSSLSLKLPMEVSLEKQNSSFHNDDNNSILSTNYSGNLINHSQYESHNNANGNANNVNETSECGNSCKLLLCFKVADYPLNHVMWAPGGRLIVWSFYNEKNILQLVDFKRRRVIPLLKVQLNAIHVPITRIFFSKDRSMFCVLIGDQTAVFMSTSAQPKQIGTLNFRHPVIGSFDPTGRKAVFIRKDGLLYFASITSESIVVTQKFKSKYLHDKMKGEPTYIIWRSIGILIGTSLGFVILLNGDNYSNFQPIAKLKSNNTNSSNLNVNTPATVTTASQSNAITFISPCSDKIFLITDNKKNAYISSNGEVKVLKRSVKNIKAASHESFLYRVSGSGKLSVISSNGPYVPLSPPCVSRCPLMIEEEKYHSQLTKIFLNSPIEAVKACRLFGSVFIRRLIQSRMNHYTLNEQVKLLFGILSSCEDFSEVAIRMALKIGDNETAKQLLLNTSPTDPHYLRNMNRAALFDLKAVGESVIGVVQNLFANGKTEEATEILLTVGGIDFLVKKYLDMGQIREAAMILRIRRDSKDYSKLAYEVASNLIDNRCLLLGLLILTEFGYHEEVTNIVSRIYGDEMTHLLSFLNE</sequence>
<dbReference type="RefSeq" id="XP_068368615.1">
    <property type="nucleotide sequence ID" value="XM_068490900.1"/>
</dbReference>
<comment type="caution">
    <text evidence="1">The sequence shown here is derived from an EMBL/GenBank/DDBJ whole genome shotgun (WGS) entry which is preliminary data.</text>
</comment>